<gene>
    <name evidence="1" type="ORF">NLJ89_g6140</name>
</gene>
<keyword evidence="2" id="KW-1185">Reference proteome</keyword>
<comment type="caution">
    <text evidence="1">The sequence shown here is derived from an EMBL/GenBank/DDBJ whole genome shotgun (WGS) entry which is preliminary data.</text>
</comment>
<name>A0A9W8MSZ4_9AGAR</name>
<evidence type="ECO:0000313" key="1">
    <source>
        <dbReference type="EMBL" id="KAJ3507726.1"/>
    </source>
</evidence>
<dbReference type="OrthoDB" id="3010872at2759"/>
<proteinExistence type="predicted"/>
<organism evidence="1 2">
    <name type="scientific">Agrocybe chaxingu</name>
    <dbReference type="NCBI Taxonomy" id="84603"/>
    <lineage>
        <taxon>Eukaryota</taxon>
        <taxon>Fungi</taxon>
        <taxon>Dikarya</taxon>
        <taxon>Basidiomycota</taxon>
        <taxon>Agaricomycotina</taxon>
        <taxon>Agaricomycetes</taxon>
        <taxon>Agaricomycetidae</taxon>
        <taxon>Agaricales</taxon>
        <taxon>Agaricineae</taxon>
        <taxon>Strophariaceae</taxon>
        <taxon>Agrocybe</taxon>
    </lineage>
</organism>
<dbReference type="EMBL" id="JANKHO010000631">
    <property type="protein sequence ID" value="KAJ3507726.1"/>
    <property type="molecule type" value="Genomic_DNA"/>
</dbReference>
<dbReference type="Proteomes" id="UP001148786">
    <property type="component" value="Unassembled WGS sequence"/>
</dbReference>
<dbReference type="AlphaFoldDB" id="A0A9W8MSZ4"/>
<accession>A0A9W8MSZ4</accession>
<evidence type="ECO:0000313" key="2">
    <source>
        <dbReference type="Proteomes" id="UP001148786"/>
    </source>
</evidence>
<sequence>MSGEENYESLLNRFAFVFSPPFTDLYTKVLAAIDSNLTVDCAHTLADRLLSAAVTYPHDVDAIVLPIANALPQRADILVTDSGYTNESFPRIVKAHLGDLLGDILNETDLHKPKQTEVSPSNRVLAGALFSGSSVKNHLFDTGLIYWFARKGLMLLDEPVAEERQEVVSLGTCLQLLVMGDVMVEKGLRAGVDLPKIVEALEALRENKVVQNARGIQLLERTIAAAKARRGDSLNL</sequence>
<protein>
    <submittedName>
        <fullName evidence="1">Uncharacterized protein</fullName>
    </submittedName>
</protein>
<reference evidence="1" key="1">
    <citation type="submission" date="2022-07" db="EMBL/GenBank/DDBJ databases">
        <title>Genome Sequence of Agrocybe chaxingu.</title>
        <authorList>
            <person name="Buettner E."/>
        </authorList>
    </citation>
    <scope>NUCLEOTIDE SEQUENCE</scope>
    <source>
        <strain evidence="1">MP-N11</strain>
    </source>
</reference>